<dbReference type="EMBL" id="JBHULT010000009">
    <property type="protein sequence ID" value="MFD2518381.1"/>
    <property type="molecule type" value="Genomic_DNA"/>
</dbReference>
<dbReference type="RefSeq" id="WP_380752388.1">
    <property type="nucleotide sequence ID" value="NZ_JBHULT010000009.1"/>
</dbReference>
<name>A0ABW5IXH2_9FLAO</name>
<dbReference type="Proteomes" id="UP001597468">
    <property type="component" value="Unassembled WGS sequence"/>
</dbReference>
<keyword evidence="2" id="KW-1185">Reference proteome</keyword>
<accession>A0ABW5IXH2</accession>
<organism evidence="1 2">
    <name type="scientific">Salinimicrobium flavum</name>
    <dbReference type="NCBI Taxonomy" id="1737065"/>
    <lineage>
        <taxon>Bacteria</taxon>
        <taxon>Pseudomonadati</taxon>
        <taxon>Bacteroidota</taxon>
        <taxon>Flavobacteriia</taxon>
        <taxon>Flavobacteriales</taxon>
        <taxon>Flavobacteriaceae</taxon>
        <taxon>Salinimicrobium</taxon>
    </lineage>
</organism>
<proteinExistence type="predicted"/>
<dbReference type="SUPFAM" id="SSF52821">
    <property type="entry name" value="Rhodanese/Cell cycle control phosphatase"/>
    <property type="match status" value="1"/>
</dbReference>
<comment type="caution">
    <text evidence="1">The sequence shown here is derived from an EMBL/GenBank/DDBJ whole genome shotgun (WGS) entry which is preliminary data.</text>
</comment>
<evidence type="ECO:0000313" key="2">
    <source>
        <dbReference type="Proteomes" id="UP001597468"/>
    </source>
</evidence>
<reference evidence="2" key="1">
    <citation type="journal article" date="2019" name="Int. J. Syst. Evol. Microbiol.">
        <title>The Global Catalogue of Microorganisms (GCM) 10K type strain sequencing project: providing services to taxonomists for standard genome sequencing and annotation.</title>
        <authorList>
            <consortium name="The Broad Institute Genomics Platform"/>
            <consortium name="The Broad Institute Genome Sequencing Center for Infectious Disease"/>
            <person name="Wu L."/>
            <person name="Ma J."/>
        </authorList>
    </citation>
    <scope>NUCLEOTIDE SEQUENCE [LARGE SCALE GENOMIC DNA]</scope>
    <source>
        <strain evidence="2">KCTC 42585</strain>
    </source>
</reference>
<gene>
    <name evidence="1" type="ORF">ACFSTG_10785</name>
</gene>
<evidence type="ECO:0000313" key="1">
    <source>
        <dbReference type="EMBL" id="MFD2518381.1"/>
    </source>
</evidence>
<sequence>MNRRKVLIISFLSIALIAFVFQGFLPETSMPHAEEEMTQQEEVWNEDQLLEPAQLAATLNDPQRTAPVIIDLGAGGAIKGSVEVGETRFKTGMDNLKKQVENLPKDADIVIYCGCCPFENCPNIRPAFGLLNDMAFENHKLLNLTRNIKVDWFDKGYPVN</sequence>
<dbReference type="InterPro" id="IPR036873">
    <property type="entry name" value="Rhodanese-like_dom_sf"/>
</dbReference>
<protein>
    <submittedName>
        <fullName evidence="1">Rhodanese-like domain-containing protein</fullName>
    </submittedName>
</protein>